<evidence type="ECO:0000313" key="1">
    <source>
        <dbReference type="EMBL" id="MBB4024040.1"/>
    </source>
</evidence>
<gene>
    <name evidence="1" type="ORF">GGR17_003880</name>
</gene>
<accession>A0A840CFF8</accession>
<protein>
    <submittedName>
        <fullName evidence="1">Uncharacterized protein</fullName>
    </submittedName>
</protein>
<comment type="caution">
    <text evidence="1">The sequence shown here is derived from an EMBL/GenBank/DDBJ whole genome shotgun (WGS) entry which is preliminary data.</text>
</comment>
<proteinExistence type="predicted"/>
<dbReference type="AlphaFoldDB" id="A0A840CFF8"/>
<name>A0A840CFF8_9RHOB</name>
<dbReference type="EMBL" id="JACIEQ010000018">
    <property type="protein sequence ID" value="MBB4024040.1"/>
    <property type="molecule type" value="Genomic_DNA"/>
</dbReference>
<reference evidence="1" key="1">
    <citation type="submission" date="2020-08" db="EMBL/GenBank/DDBJ databases">
        <title>Genomic Encyclopedia of Type Strains, Phase IV (KMG-IV): sequencing the most valuable type-strain genomes for metagenomic binning, comparative biology and taxonomic classification.</title>
        <authorList>
            <person name="Goeker M."/>
        </authorList>
    </citation>
    <scope>NUCLEOTIDE SEQUENCE [LARGE SCALE GENOMIC DNA]</scope>
    <source>
        <strain evidence="1">DSM 105040</strain>
    </source>
</reference>
<keyword evidence="2" id="KW-1185">Reference proteome</keyword>
<organism evidence="1 2">
    <name type="scientific">Actibacterium naphthalenivorans</name>
    <dbReference type="NCBI Taxonomy" id="1614693"/>
    <lineage>
        <taxon>Bacteria</taxon>
        <taxon>Pseudomonadati</taxon>
        <taxon>Pseudomonadota</taxon>
        <taxon>Alphaproteobacteria</taxon>
        <taxon>Rhodobacterales</taxon>
        <taxon>Roseobacteraceae</taxon>
        <taxon>Actibacterium</taxon>
    </lineage>
</organism>
<evidence type="ECO:0000313" key="2">
    <source>
        <dbReference type="Proteomes" id="UP000585681"/>
    </source>
</evidence>
<sequence>MFCAFRHGLLGLVVPFGLIGQIANACIAPERPFLPERPEDVREYADLLRSDFEDYIADIQEHFLCLDAERQRAFQEAREVSEDYGRLVELLE</sequence>
<dbReference type="Proteomes" id="UP000585681">
    <property type="component" value="Unassembled WGS sequence"/>
</dbReference>